<evidence type="ECO:0000313" key="1">
    <source>
        <dbReference type="EMBL" id="KPV73345.1"/>
    </source>
</evidence>
<gene>
    <name evidence="1" type="ORF">RHOBADRAFT_66790</name>
</gene>
<dbReference type="AlphaFoldDB" id="A0A0P9EIS9"/>
<evidence type="ECO:0000313" key="2">
    <source>
        <dbReference type="Proteomes" id="UP000053890"/>
    </source>
</evidence>
<organism evidence="1 2">
    <name type="scientific">Rhodotorula graminis (strain WP1)</name>
    <dbReference type="NCBI Taxonomy" id="578459"/>
    <lineage>
        <taxon>Eukaryota</taxon>
        <taxon>Fungi</taxon>
        <taxon>Dikarya</taxon>
        <taxon>Basidiomycota</taxon>
        <taxon>Pucciniomycotina</taxon>
        <taxon>Microbotryomycetes</taxon>
        <taxon>Sporidiobolales</taxon>
        <taxon>Sporidiobolaceae</taxon>
        <taxon>Rhodotorula</taxon>
    </lineage>
</organism>
<keyword evidence="2" id="KW-1185">Reference proteome</keyword>
<dbReference type="RefSeq" id="XP_018269394.1">
    <property type="nucleotide sequence ID" value="XM_018419081.1"/>
</dbReference>
<reference evidence="1 2" key="1">
    <citation type="journal article" date="2015" name="Front. Microbiol.">
        <title>Genome sequence of the plant growth promoting endophytic yeast Rhodotorula graminis WP1.</title>
        <authorList>
            <person name="Firrincieli A."/>
            <person name="Otillar R."/>
            <person name="Salamov A."/>
            <person name="Schmutz J."/>
            <person name="Khan Z."/>
            <person name="Redman R.S."/>
            <person name="Fleck N.D."/>
            <person name="Lindquist E."/>
            <person name="Grigoriev I.V."/>
            <person name="Doty S.L."/>
        </authorList>
    </citation>
    <scope>NUCLEOTIDE SEQUENCE [LARGE SCALE GENOMIC DNA]</scope>
    <source>
        <strain evidence="1 2">WP1</strain>
    </source>
</reference>
<protein>
    <submittedName>
        <fullName evidence="1">Uncharacterized protein</fullName>
    </submittedName>
</protein>
<accession>A0A0P9EIS9</accession>
<dbReference type="EMBL" id="KQ474083">
    <property type="protein sequence ID" value="KPV73345.1"/>
    <property type="molecule type" value="Genomic_DNA"/>
</dbReference>
<dbReference type="Proteomes" id="UP000053890">
    <property type="component" value="Unassembled WGS sequence"/>
</dbReference>
<dbReference type="OrthoDB" id="2317628at2759"/>
<proteinExistence type="predicted"/>
<dbReference type="GeneID" id="28979527"/>
<name>A0A0P9EIS9_RHOGW</name>
<sequence length="586" mass="63332">MASSYTPLPTSAHGIPLAPRASTPKARRIFAAVGVALTLVGLFAAHRRYQPDVERAPVQGYPVDSAALACAHQDVAACDLSAIDLAQAPQDLFRLAPVAASVEAGTPLLLEIVATSNASAECLLRSSIFAIGVSGPRIQRAHATNGGGSALSLLSTVTMDEPGEYRIEAYLRLFNYPLAICDASAARGEGRYVDQIVAGGNTTIVVLPTSTGAAPSAPERQCRYGELYDMRGAWLEPPVPASIEGVFEKARDCALEALPTPAEAFAQARAHGIRWLRFLGDSNTRNLYDSFPLVDPASSALRNYRADPPYDLRATCGEAYDPPSRQQRNARPTRKFCRVGLVDGDVQDDLVVSWEWFTPIHDPPLAAYFADGDDGDGVDTKSPLWTDSTLGSVLGAPELDPRNSAATIESVLADRPDLLALRGGDRVFLSYGSHAMMHTRDDVGRYVDEVESAAERLAELESDDPESPQKRLSFALSTTKSCRKFSNATEITPAMLRTCHSDNFRDKNLAILREFAARRLSGPNGESLPAASSSSTTTNRVPLDVLDFWHTTEAIEDYMTDKVHFGPGVYFVHSRAVATSWFADEV</sequence>